<comment type="caution">
    <text evidence="1">The sequence shown here is derived from an EMBL/GenBank/DDBJ whole genome shotgun (WGS) entry which is preliminary data.</text>
</comment>
<protein>
    <submittedName>
        <fullName evidence="1">15243_t:CDS:1</fullName>
    </submittedName>
</protein>
<dbReference type="AlphaFoldDB" id="A0A9N9JNE4"/>
<sequence length="50" mass="5306">YAILLGVQVITQAYNVEAAAVSSLDSYDINIDKDPNKAHDVEAVANSSPD</sequence>
<accession>A0A9N9JNE4</accession>
<dbReference type="Proteomes" id="UP000789396">
    <property type="component" value="Unassembled WGS sequence"/>
</dbReference>
<organism evidence="1 2">
    <name type="scientific">Racocetra fulgida</name>
    <dbReference type="NCBI Taxonomy" id="60492"/>
    <lineage>
        <taxon>Eukaryota</taxon>
        <taxon>Fungi</taxon>
        <taxon>Fungi incertae sedis</taxon>
        <taxon>Mucoromycota</taxon>
        <taxon>Glomeromycotina</taxon>
        <taxon>Glomeromycetes</taxon>
        <taxon>Diversisporales</taxon>
        <taxon>Gigasporaceae</taxon>
        <taxon>Racocetra</taxon>
    </lineage>
</organism>
<evidence type="ECO:0000313" key="1">
    <source>
        <dbReference type="EMBL" id="CAG8788620.1"/>
    </source>
</evidence>
<proteinExistence type="predicted"/>
<reference evidence="1" key="1">
    <citation type="submission" date="2021-06" db="EMBL/GenBank/DDBJ databases">
        <authorList>
            <person name="Kallberg Y."/>
            <person name="Tangrot J."/>
            <person name="Rosling A."/>
        </authorList>
    </citation>
    <scope>NUCLEOTIDE SEQUENCE</scope>
    <source>
        <strain evidence="1">IN212</strain>
    </source>
</reference>
<feature type="non-terminal residue" evidence="1">
    <location>
        <position position="50"/>
    </location>
</feature>
<name>A0A9N9JNE4_9GLOM</name>
<gene>
    <name evidence="1" type="ORF">RFULGI_LOCUS16523</name>
</gene>
<keyword evidence="2" id="KW-1185">Reference proteome</keyword>
<dbReference type="EMBL" id="CAJVPZ010059018">
    <property type="protein sequence ID" value="CAG8788620.1"/>
    <property type="molecule type" value="Genomic_DNA"/>
</dbReference>
<evidence type="ECO:0000313" key="2">
    <source>
        <dbReference type="Proteomes" id="UP000789396"/>
    </source>
</evidence>
<feature type="non-terminal residue" evidence="1">
    <location>
        <position position="1"/>
    </location>
</feature>